<dbReference type="PANTHER" id="PTHR30537:SF74">
    <property type="entry name" value="HTH-TYPE TRANSCRIPTIONAL REGULATOR TRPI"/>
    <property type="match status" value="1"/>
</dbReference>
<dbReference type="PRINTS" id="PR00039">
    <property type="entry name" value="HTHLYSR"/>
</dbReference>
<dbReference type="GO" id="GO:0003700">
    <property type="term" value="F:DNA-binding transcription factor activity"/>
    <property type="evidence" value="ECO:0007669"/>
    <property type="project" value="InterPro"/>
</dbReference>
<dbReference type="PANTHER" id="PTHR30537">
    <property type="entry name" value="HTH-TYPE TRANSCRIPTIONAL REGULATOR"/>
    <property type="match status" value="1"/>
</dbReference>
<keyword evidence="7" id="KW-1185">Reference proteome</keyword>
<evidence type="ECO:0000259" key="5">
    <source>
        <dbReference type="PROSITE" id="PS50931"/>
    </source>
</evidence>
<keyword evidence="3" id="KW-0238">DNA-binding</keyword>
<reference evidence="6 7" key="1">
    <citation type="submission" date="2013-08" db="EMBL/GenBank/DDBJ databases">
        <title>The genome sequence of Skermanella stibiiresistens.</title>
        <authorList>
            <person name="Zhu W."/>
            <person name="Wang G."/>
        </authorList>
    </citation>
    <scope>NUCLEOTIDE SEQUENCE [LARGE SCALE GENOMIC DNA]</scope>
    <source>
        <strain evidence="6 7">SB22</strain>
    </source>
</reference>
<dbReference type="Pfam" id="PF00126">
    <property type="entry name" value="HTH_1"/>
    <property type="match status" value="1"/>
</dbReference>
<comment type="caution">
    <text evidence="6">The sequence shown here is derived from an EMBL/GenBank/DDBJ whole genome shotgun (WGS) entry which is preliminary data.</text>
</comment>
<evidence type="ECO:0000256" key="1">
    <source>
        <dbReference type="ARBA" id="ARBA00009437"/>
    </source>
</evidence>
<proteinExistence type="inferred from homology"/>
<dbReference type="PROSITE" id="PS50931">
    <property type="entry name" value="HTH_LYSR"/>
    <property type="match status" value="1"/>
</dbReference>
<protein>
    <recommendedName>
        <fullName evidence="5">HTH lysR-type domain-containing protein</fullName>
    </recommendedName>
</protein>
<organism evidence="6 7">
    <name type="scientific">Skermanella stibiiresistens SB22</name>
    <dbReference type="NCBI Taxonomy" id="1385369"/>
    <lineage>
        <taxon>Bacteria</taxon>
        <taxon>Pseudomonadati</taxon>
        <taxon>Pseudomonadota</taxon>
        <taxon>Alphaproteobacteria</taxon>
        <taxon>Rhodospirillales</taxon>
        <taxon>Azospirillaceae</taxon>
        <taxon>Skermanella</taxon>
    </lineage>
</organism>
<evidence type="ECO:0000313" key="6">
    <source>
        <dbReference type="EMBL" id="EWY42291.1"/>
    </source>
</evidence>
<comment type="similarity">
    <text evidence="1">Belongs to the LysR transcriptional regulatory family.</text>
</comment>
<sequence>MTFISEMKSPEWNGLEVGRRFQYGERQNRQLPPLSAIRAFEAAGRHGSFTGAAQELKVTPAAISHHVKMLELWLGVELFRRFARGLELTDDGRRYLPRLTSALDEIASVTDDLKGERSEGGRSGQA</sequence>
<dbReference type="Proteomes" id="UP000019486">
    <property type="component" value="Unassembled WGS sequence"/>
</dbReference>
<evidence type="ECO:0000256" key="3">
    <source>
        <dbReference type="ARBA" id="ARBA00023125"/>
    </source>
</evidence>
<name>W9HC39_9PROT</name>
<dbReference type="AlphaFoldDB" id="W9HC39"/>
<accession>W9HC39</accession>
<dbReference type="InterPro" id="IPR000847">
    <property type="entry name" value="LysR_HTH_N"/>
</dbReference>
<evidence type="ECO:0000256" key="2">
    <source>
        <dbReference type="ARBA" id="ARBA00023015"/>
    </source>
</evidence>
<keyword evidence="2" id="KW-0805">Transcription regulation</keyword>
<dbReference type="SUPFAM" id="SSF46785">
    <property type="entry name" value="Winged helix' DNA-binding domain"/>
    <property type="match status" value="1"/>
</dbReference>
<evidence type="ECO:0000256" key="4">
    <source>
        <dbReference type="ARBA" id="ARBA00023163"/>
    </source>
</evidence>
<dbReference type="GO" id="GO:0043565">
    <property type="term" value="F:sequence-specific DNA binding"/>
    <property type="evidence" value="ECO:0007669"/>
    <property type="project" value="TreeGrafter"/>
</dbReference>
<dbReference type="InterPro" id="IPR036390">
    <property type="entry name" value="WH_DNA-bd_sf"/>
</dbReference>
<dbReference type="FunFam" id="1.10.10.10:FF:000038">
    <property type="entry name" value="Glycine cleavage system transcriptional activator"/>
    <property type="match status" value="1"/>
</dbReference>
<keyword evidence="4" id="KW-0804">Transcription</keyword>
<dbReference type="InterPro" id="IPR036388">
    <property type="entry name" value="WH-like_DNA-bd_sf"/>
</dbReference>
<dbReference type="STRING" id="1385369.N825_18095"/>
<dbReference type="EMBL" id="AVFL01000002">
    <property type="protein sequence ID" value="EWY42291.1"/>
    <property type="molecule type" value="Genomic_DNA"/>
</dbReference>
<dbReference type="Gene3D" id="1.10.10.10">
    <property type="entry name" value="Winged helix-like DNA-binding domain superfamily/Winged helix DNA-binding domain"/>
    <property type="match status" value="1"/>
</dbReference>
<dbReference type="GO" id="GO:0006351">
    <property type="term" value="P:DNA-templated transcription"/>
    <property type="evidence" value="ECO:0007669"/>
    <property type="project" value="TreeGrafter"/>
</dbReference>
<gene>
    <name evidence="6" type="ORF">N825_18095</name>
</gene>
<evidence type="ECO:0000313" key="7">
    <source>
        <dbReference type="Proteomes" id="UP000019486"/>
    </source>
</evidence>
<dbReference type="InterPro" id="IPR058163">
    <property type="entry name" value="LysR-type_TF_proteobact-type"/>
</dbReference>
<feature type="domain" description="HTH lysR-type" evidence="5">
    <location>
        <begin position="32"/>
        <end position="89"/>
    </location>
</feature>